<evidence type="ECO:0000313" key="3">
    <source>
        <dbReference type="Proteomes" id="UP000280792"/>
    </source>
</evidence>
<organism evidence="2 3">
    <name type="scientific">Aestuariirhabdus litorea</name>
    <dbReference type="NCBI Taxonomy" id="2528527"/>
    <lineage>
        <taxon>Bacteria</taxon>
        <taxon>Pseudomonadati</taxon>
        <taxon>Pseudomonadota</taxon>
        <taxon>Gammaproteobacteria</taxon>
        <taxon>Oceanospirillales</taxon>
        <taxon>Aestuariirhabdaceae</taxon>
        <taxon>Aestuariirhabdus</taxon>
    </lineage>
</organism>
<reference evidence="2 3" key="2">
    <citation type="submission" date="2018-12" db="EMBL/GenBank/DDBJ databases">
        <title>Simiduia agarivorans gen. nov., sp. nov., a marine, agarolytic bacterium isolated from shallow coastal water from Keelung, Taiwan.</title>
        <authorList>
            <person name="Shieh W.Y."/>
        </authorList>
    </citation>
    <scope>NUCLEOTIDE SEQUENCE [LARGE SCALE GENOMIC DNA]</scope>
    <source>
        <strain evidence="2 3">GTF-13</strain>
    </source>
</reference>
<gene>
    <name evidence="2" type="ORF">D0544_12115</name>
</gene>
<dbReference type="EMBL" id="QWEZ01000002">
    <property type="protein sequence ID" value="RRJ82604.1"/>
    <property type="molecule type" value="Genomic_DNA"/>
</dbReference>
<accession>A0A3P3VJP9</accession>
<dbReference type="SMART" id="SM00901">
    <property type="entry name" value="FRG"/>
    <property type="match status" value="1"/>
</dbReference>
<evidence type="ECO:0000259" key="1">
    <source>
        <dbReference type="SMART" id="SM00901"/>
    </source>
</evidence>
<dbReference type="Proteomes" id="UP000280792">
    <property type="component" value="Unassembled WGS sequence"/>
</dbReference>
<dbReference type="AlphaFoldDB" id="A0A3P3VJP9"/>
<protein>
    <submittedName>
        <fullName evidence="2">FRG domain-containing protein</fullName>
    </submittedName>
</protein>
<dbReference type="Pfam" id="PF08867">
    <property type="entry name" value="FRG"/>
    <property type="match status" value="1"/>
</dbReference>
<proteinExistence type="predicted"/>
<dbReference type="InterPro" id="IPR014966">
    <property type="entry name" value="FRG-dom"/>
</dbReference>
<sequence length="245" mass="28314">MSGSGLVHSSGKETVSSIKELLAWAKATRRKTDHVLFRGQRKPWPLLPGLSRLSNNSRVLEREDKLFSSFKEKAKDSLHLIPTNDWDWLVVAQHHGLPTRLLDWTKNPKVALWFALETAEQHNDSDPVIWMMCPDAEDYIEQNNKARPFVGTRTKLFETEFTIPRIRAQKGRFSVFKHVEKSSKGFVPLEKNKYLKNRLYSVRVDSRAIPAMVSELRAHGYHRDTIYPPELDEVAKQVRNEILEG</sequence>
<reference evidence="2 3" key="1">
    <citation type="submission" date="2018-08" db="EMBL/GenBank/DDBJ databases">
        <authorList>
            <person name="Khan S.A."/>
        </authorList>
    </citation>
    <scope>NUCLEOTIDE SEQUENCE [LARGE SCALE GENOMIC DNA]</scope>
    <source>
        <strain evidence="2 3">GTF-13</strain>
    </source>
</reference>
<name>A0A3P3VJP9_9GAMM</name>
<evidence type="ECO:0000313" key="2">
    <source>
        <dbReference type="EMBL" id="RRJ82604.1"/>
    </source>
</evidence>
<comment type="caution">
    <text evidence="2">The sequence shown here is derived from an EMBL/GenBank/DDBJ whole genome shotgun (WGS) entry which is preliminary data.</text>
</comment>
<feature type="domain" description="FRG" evidence="1">
    <location>
        <begin position="31"/>
        <end position="130"/>
    </location>
</feature>
<keyword evidence="3" id="KW-1185">Reference proteome</keyword>